<name>A0ABY6ABI3_9GAMM</name>
<dbReference type="InterPro" id="IPR016066">
    <property type="entry name" value="A-D-PHexomutase_CS"/>
</dbReference>
<comment type="cofactor">
    <cofactor evidence="1">
        <name>Mg(2+)</name>
        <dbReference type="ChEBI" id="CHEBI:18420"/>
    </cofactor>
</comment>
<dbReference type="Proteomes" id="UP001065322">
    <property type="component" value="Chromosome"/>
</dbReference>
<dbReference type="EC" id="5.4.2.2" evidence="7"/>
<accession>A0ABY6ABI3</accession>
<evidence type="ECO:0000313" key="13">
    <source>
        <dbReference type="Proteomes" id="UP001065322"/>
    </source>
</evidence>
<dbReference type="InterPro" id="IPR036900">
    <property type="entry name" value="A-D-PHexomutase_C_sf"/>
</dbReference>
<evidence type="ECO:0000259" key="11">
    <source>
        <dbReference type="Pfam" id="PF02880"/>
    </source>
</evidence>
<evidence type="ECO:0000256" key="1">
    <source>
        <dbReference type="ARBA" id="ARBA00001946"/>
    </source>
</evidence>
<dbReference type="CDD" id="cd05801">
    <property type="entry name" value="PGM_like3"/>
    <property type="match status" value="1"/>
</dbReference>
<dbReference type="InterPro" id="IPR016055">
    <property type="entry name" value="A-D-PHexomutase_a/b/a-I/II/III"/>
</dbReference>
<dbReference type="Gene3D" id="3.30.310.50">
    <property type="entry name" value="Alpha-D-phosphohexomutase, C-terminal domain"/>
    <property type="match status" value="1"/>
</dbReference>
<dbReference type="PANTHER" id="PTHR45745">
    <property type="entry name" value="PHOSPHOMANNOMUTASE 45A"/>
    <property type="match status" value="1"/>
</dbReference>
<evidence type="ECO:0000256" key="7">
    <source>
        <dbReference type="NCBIfam" id="TIGR01132"/>
    </source>
</evidence>
<keyword evidence="6 12" id="KW-0413">Isomerase</keyword>
<evidence type="ECO:0000256" key="6">
    <source>
        <dbReference type="ARBA" id="ARBA00023235"/>
    </source>
</evidence>
<dbReference type="InterPro" id="IPR005845">
    <property type="entry name" value="A-D-PHexomutase_a/b/a-II"/>
</dbReference>
<sequence length="541" mass="58085">MLLWGHYQNTQNEDACVIQNLLDAFYAIKPDASVAAQRVAFGTSGHRGSALKSTFNEWHILSIAQAVADYRAQANIGGPLFLGQDTHALSQPAWETALQVLAANNIDVRIAAGGEVTATPLVSRAILSFNASEPAGQADGLIITPSHNPPEDGGIKYNTPDGGPADSDVTGWIEQRANEYLHNGCTDVKRLDISTARTQAQEYDFVAEYIAQLGQVVDLQAIRNSGLKLGADPMGGTALPVWQALGAEAGMNISVVNQQVDPAFAFMPPDHDGRIRMDCSSTAAMANLLKVRDQFDIAFGNDPDADRHGIVDSAGLMNPNHFLCVCVDYLLTHRPHWSATLKVGKTLVTSSMMDRVVQANNRELYEVPVGFKWFVPGLFNAELAFGGEESAGASFLTLNGKPWTTDKDGIVLCLLAAEIMAVTGLKPSEYYARLVQQHGNPVYRRIDAPATPAQKAAFKQLTADRIQASQLAGSDITAVHTRAPGNGAAIGGIKVCTEQGWFAARPSGTEDIYKIYAESFVGEEHLGQLINEAQSLLSAVL</sequence>
<feature type="domain" description="Alpha-D-phosphohexomutase alpha/beta/alpha" evidence="11">
    <location>
        <begin position="318"/>
        <end position="437"/>
    </location>
</feature>
<feature type="domain" description="Alpha-D-phosphohexomutase alpha/beta/alpha" evidence="9">
    <location>
        <begin position="39"/>
        <end position="179"/>
    </location>
</feature>
<dbReference type="Gene3D" id="3.40.120.10">
    <property type="entry name" value="Alpha-D-Glucose-1,6-Bisphosphate, subunit A, domain 3"/>
    <property type="match status" value="3"/>
</dbReference>
<dbReference type="InterPro" id="IPR005852">
    <property type="entry name" value="PGM_a-D-Glc-sp"/>
</dbReference>
<feature type="domain" description="Alpha-D-phosphohexomutase alpha/beta/alpha" evidence="10">
    <location>
        <begin position="208"/>
        <end position="315"/>
    </location>
</feature>
<dbReference type="GO" id="GO:0004614">
    <property type="term" value="F:phosphoglucomutase activity"/>
    <property type="evidence" value="ECO:0007669"/>
    <property type="project" value="UniProtKB-EC"/>
</dbReference>
<evidence type="ECO:0000256" key="8">
    <source>
        <dbReference type="RuleBase" id="RU004326"/>
    </source>
</evidence>
<dbReference type="SUPFAM" id="SSF53738">
    <property type="entry name" value="Phosphoglucomutase, first 3 domains"/>
    <property type="match status" value="3"/>
</dbReference>
<evidence type="ECO:0000313" key="12">
    <source>
        <dbReference type="EMBL" id="UXD87935.1"/>
    </source>
</evidence>
<keyword evidence="4 8" id="KW-0479">Metal-binding</keyword>
<evidence type="ECO:0000259" key="10">
    <source>
        <dbReference type="Pfam" id="PF02879"/>
    </source>
</evidence>
<protein>
    <recommendedName>
        <fullName evidence="7">Phosphoglucomutase</fullName>
        <ecNumber evidence="7">5.4.2.2</ecNumber>
    </recommendedName>
</protein>
<evidence type="ECO:0000256" key="3">
    <source>
        <dbReference type="ARBA" id="ARBA00022553"/>
    </source>
</evidence>
<reference evidence="13" key="1">
    <citation type="submission" date="2020-06" db="EMBL/GenBank/DDBJ databases">
        <title>Thalassolituus marinus alknpb1M-1, a hydrocarbon-degrading bacterium isolated from the deep-sea overlying water using an in-situ strategy from the South China Sea basin.</title>
        <authorList>
            <person name="Dong C."/>
            <person name="Chen Y."/>
            <person name="Shao Z."/>
        </authorList>
    </citation>
    <scope>NUCLEOTIDE SEQUENCE [LARGE SCALE GENOMIC DNA]</scope>
    <source>
        <strain evidence="13">alknpb1M-1</strain>
    </source>
</reference>
<gene>
    <name evidence="12" type="ORF">HUF19_11065</name>
</gene>
<dbReference type="Pfam" id="PF02879">
    <property type="entry name" value="PGM_PMM_II"/>
    <property type="match status" value="1"/>
</dbReference>
<dbReference type="SUPFAM" id="SSF55957">
    <property type="entry name" value="Phosphoglucomutase, C-terminal domain"/>
    <property type="match status" value="1"/>
</dbReference>
<evidence type="ECO:0000256" key="2">
    <source>
        <dbReference type="ARBA" id="ARBA00010231"/>
    </source>
</evidence>
<dbReference type="Pfam" id="PF02878">
    <property type="entry name" value="PGM_PMM_I"/>
    <property type="match status" value="1"/>
</dbReference>
<dbReference type="EMBL" id="CP054475">
    <property type="protein sequence ID" value="UXD87935.1"/>
    <property type="molecule type" value="Genomic_DNA"/>
</dbReference>
<dbReference type="PROSITE" id="PS00710">
    <property type="entry name" value="PGM_PMM"/>
    <property type="match status" value="1"/>
</dbReference>
<keyword evidence="13" id="KW-1185">Reference proteome</keyword>
<proteinExistence type="inferred from homology"/>
<keyword evidence="5 8" id="KW-0460">Magnesium</keyword>
<dbReference type="PANTHER" id="PTHR45745:SF1">
    <property type="entry name" value="PHOSPHOGLUCOMUTASE 2B-RELATED"/>
    <property type="match status" value="1"/>
</dbReference>
<evidence type="ECO:0000259" key="9">
    <source>
        <dbReference type="Pfam" id="PF02878"/>
    </source>
</evidence>
<comment type="similarity">
    <text evidence="2 8">Belongs to the phosphohexose mutase family.</text>
</comment>
<dbReference type="InterPro" id="IPR005846">
    <property type="entry name" value="A-D-PHexomutase_a/b/a-III"/>
</dbReference>
<dbReference type="InterPro" id="IPR005844">
    <property type="entry name" value="A-D-PHexomutase_a/b/a-I"/>
</dbReference>
<evidence type="ECO:0000256" key="4">
    <source>
        <dbReference type="ARBA" id="ARBA00022723"/>
    </source>
</evidence>
<evidence type="ECO:0000256" key="5">
    <source>
        <dbReference type="ARBA" id="ARBA00022842"/>
    </source>
</evidence>
<dbReference type="NCBIfam" id="TIGR01132">
    <property type="entry name" value="pgm"/>
    <property type="match status" value="1"/>
</dbReference>
<organism evidence="12 13">
    <name type="scientific">Thalassolituus hydrocarboniclasticus</name>
    <dbReference type="NCBI Taxonomy" id="2742796"/>
    <lineage>
        <taxon>Bacteria</taxon>
        <taxon>Pseudomonadati</taxon>
        <taxon>Pseudomonadota</taxon>
        <taxon>Gammaproteobacteria</taxon>
        <taxon>Oceanospirillales</taxon>
        <taxon>Oceanospirillaceae</taxon>
        <taxon>Thalassolituus</taxon>
    </lineage>
</organism>
<dbReference type="Pfam" id="PF02880">
    <property type="entry name" value="PGM_PMM_III"/>
    <property type="match status" value="1"/>
</dbReference>
<keyword evidence="3" id="KW-0597">Phosphoprotein</keyword>